<evidence type="ECO:0000313" key="1">
    <source>
        <dbReference type="EMBL" id="TFV50743.1"/>
    </source>
</evidence>
<comment type="caution">
    <text evidence="1">The sequence shown here is derived from an EMBL/GenBank/DDBJ whole genome shotgun (WGS) entry which is preliminary data.</text>
</comment>
<protein>
    <recommendedName>
        <fullName evidence="3">Dienelactone hydrolase domain-containing protein</fullName>
    </recommendedName>
</protein>
<dbReference type="Gene3D" id="3.40.50.1820">
    <property type="entry name" value="alpha/beta hydrolase"/>
    <property type="match status" value="1"/>
</dbReference>
<gene>
    <name evidence="1" type="ORF">E4K65_01170</name>
</gene>
<dbReference type="RefSeq" id="WP_135172542.1">
    <property type="nucleotide sequence ID" value="NZ_SPQT01000001.1"/>
</dbReference>
<organism evidence="1 2">
    <name type="scientific">Bradyrhizobium niftali</name>
    <dbReference type="NCBI Taxonomy" id="2560055"/>
    <lineage>
        <taxon>Bacteria</taxon>
        <taxon>Pseudomonadati</taxon>
        <taxon>Pseudomonadota</taxon>
        <taxon>Alphaproteobacteria</taxon>
        <taxon>Hyphomicrobiales</taxon>
        <taxon>Nitrobacteraceae</taxon>
        <taxon>Bradyrhizobium</taxon>
    </lineage>
</organism>
<dbReference type="OrthoDB" id="3647650at2"/>
<dbReference type="AlphaFoldDB" id="A0A4Y9M6R3"/>
<dbReference type="SUPFAM" id="SSF53474">
    <property type="entry name" value="alpha/beta-Hydrolases"/>
    <property type="match status" value="1"/>
</dbReference>
<sequence>MLNGAGGCARHEFPPPCSGWRLGALVALVAASVAAWSTGGAAAQDGLQWPPVVWDAGAIYRGATIASDLVLPVAAESIDQFVAPRMVLLKPDGAGPFPAIALLHQCAGLNSAIAAWARRAVAHGYVVLLLDSWGTGRQDSERRLFAFLERAMPKQLPRVSPSR</sequence>
<accession>A0A4Y9M6R3</accession>
<dbReference type="EMBL" id="SPQT01000001">
    <property type="protein sequence ID" value="TFV50743.1"/>
    <property type="molecule type" value="Genomic_DNA"/>
</dbReference>
<dbReference type="InterPro" id="IPR029058">
    <property type="entry name" value="AB_hydrolase_fold"/>
</dbReference>
<evidence type="ECO:0000313" key="2">
    <source>
        <dbReference type="Proteomes" id="UP000297966"/>
    </source>
</evidence>
<keyword evidence="2" id="KW-1185">Reference proteome</keyword>
<evidence type="ECO:0008006" key="3">
    <source>
        <dbReference type="Google" id="ProtNLM"/>
    </source>
</evidence>
<proteinExistence type="predicted"/>
<dbReference type="Proteomes" id="UP000297966">
    <property type="component" value="Unassembled WGS sequence"/>
</dbReference>
<name>A0A4Y9M6R3_9BRAD</name>
<reference evidence="1 2" key="1">
    <citation type="submission" date="2019-03" db="EMBL/GenBank/DDBJ databases">
        <title>Bradyrhizobium diversity isolated from nodules of Chamaecrista fasciculata.</title>
        <authorList>
            <person name="Klepa M.S."/>
            <person name="Urquiaga M.O."/>
            <person name="Hungria M."/>
            <person name="Delamuta J.R."/>
        </authorList>
    </citation>
    <scope>NUCLEOTIDE SEQUENCE [LARGE SCALE GENOMIC DNA]</scope>
    <source>
        <strain evidence="1 2">CNPSo 3448</strain>
    </source>
</reference>